<dbReference type="AlphaFoldDB" id="A0A8T1TMV6"/>
<evidence type="ECO:0000313" key="2">
    <source>
        <dbReference type="Proteomes" id="UP000688947"/>
    </source>
</evidence>
<gene>
    <name evidence="1" type="ORF">JG687_00018905</name>
</gene>
<accession>A0A8T1TMV6</accession>
<reference evidence="1" key="1">
    <citation type="submission" date="2021-01" db="EMBL/GenBank/DDBJ databases">
        <title>Phytophthora aleatoria, a newly-described species from Pinus radiata is distinct from Phytophthora cactorum isolates based on comparative genomics.</title>
        <authorList>
            <person name="Mcdougal R."/>
            <person name="Panda P."/>
            <person name="Williams N."/>
            <person name="Studholme D.J."/>
        </authorList>
    </citation>
    <scope>NUCLEOTIDE SEQUENCE</scope>
    <source>
        <strain evidence="1">NZFS 3830</strain>
    </source>
</reference>
<protein>
    <submittedName>
        <fullName evidence="1">Uncharacterized protein</fullName>
    </submittedName>
</protein>
<organism evidence="1 2">
    <name type="scientific">Phytophthora cactorum</name>
    <dbReference type="NCBI Taxonomy" id="29920"/>
    <lineage>
        <taxon>Eukaryota</taxon>
        <taxon>Sar</taxon>
        <taxon>Stramenopiles</taxon>
        <taxon>Oomycota</taxon>
        <taxon>Peronosporomycetes</taxon>
        <taxon>Peronosporales</taxon>
        <taxon>Peronosporaceae</taxon>
        <taxon>Phytophthora</taxon>
    </lineage>
</organism>
<dbReference type="EMBL" id="JAENGZ010002847">
    <property type="protein sequence ID" value="KAG6942706.1"/>
    <property type="molecule type" value="Genomic_DNA"/>
</dbReference>
<evidence type="ECO:0000313" key="1">
    <source>
        <dbReference type="EMBL" id="KAG6942706.1"/>
    </source>
</evidence>
<proteinExistence type="predicted"/>
<comment type="caution">
    <text evidence="1">The sequence shown here is derived from an EMBL/GenBank/DDBJ whole genome shotgun (WGS) entry which is preliminary data.</text>
</comment>
<name>A0A8T1TMV6_9STRA</name>
<sequence length="63" mass="6923">MDISSVASTVKTTVIPSPHPRSLVIPRWSMSKRSKMENRLRILAPPFFGNTVGKSPTSCHSSI</sequence>
<dbReference type="Proteomes" id="UP000688947">
    <property type="component" value="Unassembled WGS sequence"/>
</dbReference>